<dbReference type="PANTHER" id="PTHR43479">
    <property type="entry name" value="ACREF/ENVCD OPERON REPRESSOR-RELATED"/>
    <property type="match status" value="1"/>
</dbReference>
<gene>
    <name evidence="3" type="ORF">FD27_GL000495</name>
</gene>
<dbReference type="RefSeq" id="WP_057749655.1">
    <property type="nucleotide sequence ID" value="NZ_AZER01000014.1"/>
</dbReference>
<dbReference type="SUPFAM" id="SSF46689">
    <property type="entry name" value="Homeodomain-like"/>
    <property type="match status" value="1"/>
</dbReference>
<reference evidence="3 4" key="1">
    <citation type="journal article" date="2015" name="Genome Announc.">
        <title>Expanding the biotechnology potential of lactobacilli through comparative genomics of 213 strains and associated genera.</title>
        <authorList>
            <person name="Sun Z."/>
            <person name="Harris H.M."/>
            <person name="McCann A."/>
            <person name="Guo C."/>
            <person name="Argimon S."/>
            <person name="Zhang W."/>
            <person name="Yang X."/>
            <person name="Jeffery I.B."/>
            <person name="Cooney J.C."/>
            <person name="Kagawa T.F."/>
            <person name="Liu W."/>
            <person name="Song Y."/>
            <person name="Salvetti E."/>
            <person name="Wrobel A."/>
            <person name="Rasinkangas P."/>
            <person name="Parkhill J."/>
            <person name="Rea M.C."/>
            <person name="O'Sullivan O."/>
            <person name="Ritari J."/>
            <person name="Douillard F.P."/>
            <person name="Paul Ross R."/>
            <person name="Yang R."/>
            <person name="Briner A.E."/>
            <person name="Felis G.E."/>
            <person name="de Vos W.M."/>
            <person name="Barrangou R."/>
            <person name="Klaenhammer T.R."/>
            <person name="Caufield P.W."/>
            <person name="Cui Y."/>
            <person name="Zhang H."/>
            <person name="O'Toole P.W."/>
        </authorList>
    </citation>
    <scope>NUCLEOTIDE SEQUENCE [LARGE SCALE GENOMIC DNA]</scope>
    <source>
        <strain evidence="3 4">DSM 13145</strain>
    </source>
</reference>
<organism evidence="3 4">
    <name type="scientific">Limosilactobacillus frumenti DSM 13145</name>
    <dbReference type="NCBI Taxonomy" id="1423746"/>
    <lineage>
        <taxon>Bacteria</taxon>
        <taxon>Bacillati</taxon>
        <taxon>Bacillota</taxon>
        <taxon>Bacilli</taxon>
        <taxon>Lactobacillales</taxon>
        <taxon>Lactobacillaceae</taxon>
        <taxon>Limosilactobacillus</taxon>
    </lineage>
</organism>
<sequence>MPLKTFDHLPIEKKTHIQQALLTEFSNHSLADAQVARIVKQAHIARGAFYKYFTDLTDAYRYIYRQAMMTIHQPVTEQAGLLTADEYLNQVKTFITSINNGRYRDLVRLHFQANEGLLTRTAGPLPHNADEWAVMTLVHETIRECLLNPMDQERSLNYLAHVLNQLLRKEQ</sequence>
<dbReference type="Gene3D" id="1.10.357.10">
    <property type="entry name" value="Tetracycline Repressor, domain 2"/>
    <property type="match status" value="1"/>
</dbReference>
<dbReference type="InterPro" id="IPR009057">
    <property type="entry name" value="Homeodomain-like_sf"/>
</dbReference>
<proteinExistence type="predicted"/>
<dbReference type="EMBL" id="AZER01000014">
    <property type="protein sequence ID" value="KRL27754.1"/>
    <property type="molecule type" value="Genomic_DNA"/>
</dbReference>
<keyword evidence="1" id="KW-0238">DNA-binding</keyword>
<evidence type="ECO:0000259" key="2">
    <source>
        <dbReference type="Pfam" id="PF00440"/>
    </source>
</evidence>
<evidence type="ECO:0000313" key="3">
    <source>
        <dbReference type="EMBL" id="KRL27754.1"/>
    </source>
</evidence>
<dbReference type="OrthoDB" id="9812484at2"/>
<comment type="caution">
    <text evidence="3">The sequence shown here is derived from an EMBL/GenBank/DDBJ whole genome shotgun (WGS) entry which is preliminary data.</text>
</comment>
<dbReference type="Proteomes" id="UP000051445">
    <property type="component" value="Unassembled WGS sequence"/>
</dbReference>
<dbReference type="InterPro" id="IPR050624">
    <property type="entry name" value="HTH-type_Tx_Regulator"/>
</dbReference>
<dbReference type="STRING" id="1423746.FD27_GL000495"/>
<dbReference type="AlphaFoldDB" id="A0A0R1PDP7"/>
<protein>
    <submittedName>
        <fullName evidence="3">Transcription regulator</fullName>
    </submittedName>
</protein>
<keyword evidence="4" id="KW-1185">Reference proteome</keyword>
<dbReference type="PATRIC" id="fig|1423746.3.peg.502"/>
<dbReference type="Pfam" id="PF00440">
    <property type="entry name" value="TetR_N"/>
    <property type="match status" value="1"/>
</dbReference>
<evidence type="ECO:0000313" key="4">
    <source>
        <dbReference type="Proteomes" id="UP000051445"/>
    </source>
</evidence>
<accession>A0A0R1PDP7</accession>
<name>A0A0R1PDP7_9LACO</name>
<dbReference type="PANTHER" id="PTHR43479:SF11">
    <property type="entry name" value="ACREF_ENVCD OPERON REPRESSOR-RELATED"/>
    <property type="match status" value="1"/>
</dbReference>
<feature type="domain" description="HTH tetR-type" evidence="2">
    <location>
        <begin position="22"/>
        <end position="54"/>
    </location>
</feature>
<dbReference type="GO" id="GO:0003677">
    <property type="term" value="F:DNA binding"/>
    <property type="evidence" value="ECO:0007669"/>
    <property type="project" value="UniProtKB-KW"/>
</dbReference>
<evidence type="ECO:0000256" key="1">
    <source>
        <dbReference type="ARBA" id="ARBA00023125"/>
    </source>
</evidence>
<dbReference type="InterPro" id="IPR001647">
    <property type="entry name" value="HTH_TetR"/>
</dbReference>